<evidence type="ECO:0000313" key="2">
    <source>
        <dbReference type="EMBL" id="GMI27073.1"/>
    </source>
</evidence>
<dbReference type="Pfam" id="PF00227">
    <property type="entry name" value="Proteasome"/>
    <property type="match status" value="1"/>
</dbReference>
<keyword evidence="3" id="KW-1185">Reference proteome</keyword>
<dbReference type="EMBL" id="BRYB01000292">
    <property type="protein sequence ID" value="GMI27073.1"/>
    <property type="molecule type" value="Genomic_DNA"/>
</dbReference>
<dbReference type="InterPro" id="IPR023333">
    <property type="entry name" value="Proteasome_suB-type"/>
</dbReference>
<reference evidence="2 3" key="1">
    <citation type="journal article" date="2023" name="Commun. Biol.">
        <title>Genome analysis of Parmales, the sister group of diatoms, reveals the evolutionary specialization of diatoms from phago-mixotrophs to photoautotrophs.</title>
        <authorList>
            <person name="Ban H."/>
            <person name="Sato S."/>
            <person name="Yoshikawa S."/>
            <person name="Yamada K."/>
            <person name="Nakamura Y."/>
            <person name="Ichinomiya M."/>
            <person name="Sato N."/>
            <person name="Blanc-Mathieu R."/>
            <person name="Endo H."/>
            <person name="Kuwata A."/>
            <person name="Ogata H."/>
        </authorList>
    </citation>
    <scope>NUCLEOTIDE SEQUENCE [LARGE SCALE GENOMIC DNA]</scope>
</reference>
<protein>
    <submittedName>
        <fullName evidence="2">Uncharacterized protein</fullName>
    </submittedName>
</protein>
<gene>
    <name evidence="2" type="ORF">TeGR_g796</name>
</gene>
<keyword evidence="1" id="KW-0865">Zymogen</keyword>
<accession>A0ABQ6MJL2</accession>
<comment type="caution">
    <text evidence="2">The sequence shown here is derived from an EMBL/GenBank/DDBJ whole genome shotgun (WGS) entry which is preliminary data.</text>
</comment>
<dbReference type="SUPFAM" id="SSF56235">
    <property type="entry name" value="N-terminal nucleophile aminohydrolases (Ntn hydrolases)"/>
    <property type="match status" value="1"/>
</dbReference>
<organism evidence="2 3">
    <name type="scientific">Tetraparma gracilis</name>
    <dbReference type="NCBI Taxonomy" id="2962635"/>
    <lineage>
        <taxon>Eukaryota</taxon>
        <taxon>Sar</taxon>
        <taxon>Stramenopiles</taxon>
        <taxon>Ochrophyta</taxon>
        <taxon>Bolidophyceae</taxon>
        <taxon>Parmales</taxon>
        <taxon>Triparmaceae</taxon>
        <taxon>Tetraparma</taxon>
    </lineage>
</organism>
<dbReference type="InterPro" id="IPR001353">
    <property type="entry name" value="Proteasome_sua/b"/>
</dbReference>
<dbReference type="InterPro" id="IPR029055">
    <property type="entry name" value="Ntn_hydrolases_N"/>
</dbReference>
<dbReference type="Proteomes" id="UP001165060">
    <property type="component" value="Unassembled WGS sequence"/>
</dbReference>
<sequence length="256" mass="27161">MVVADSRSSQGTAVSSSSVLKIIPLSRSSLLTMAGGAADCFYLSDFLSRHIVPTPPLRELALLLSSALYSRRTSDPNAGLSVGTMLSGFERLPFYLASPTDDFYPPEPAPGCEPSHPGAGPLTTHLLPLVTYLDNSGRQERVFSCCVGSGGDIASSILDVEVARLSRKHDEAAREAGREDADFELRRRNVCVVATHEEALDAALKAVSGAARRDGYSGGIVQAYQIRSGRGKGKDEVKWRRVRVVDVGGGGVVNGA</sequence>
<evidence type="ECO:0000256" key="1">
    <source>
        <dbReference type="ARBA" id="ARBA00023145"/>
    </source>
</evidence>
<proteinExistence type="predicted"/>
<dbReference type="PANTHER" id="PTHR32194">
    <property type="entry name" value="METALLOPROTEASE TLDD"/>
    <property type="match status" value="1"/>
</dbReference>
<evidence type="ECO:0000313" key="3">
    <source>
        <dbReference type="Proteomes" id="UP001165060"/>
    </source>
</evidence>
<dbReference type="PANTHER" id="PTHR32194:SF3">
    <property type="entry name" value="PROTEASOME SUBUNIT BETA"/>
    <property type="match status" value="1"/>
</dbReference>
<dbReference type="Gene3D" id="3.60.20.10">
    <property type="entry name" value="Glutamine Phosphoribosylpyrophosphate, subunit 1, domain 1"/>
    <property type="match status" value="1"/>
</dbReference>
<name>A0ABQ6MJL2_9STRA</name>